<dbReference type="InterPro" id="IPR050109">
    <property type="entry name" value="HTH-type_TetR-like_transc_reg"/>
</dbReference>
<feature type="DNA-binding region" description="H-T-H motif" evidence="2">
    <location>
        <begin position="32"/>
        <end position="51"/>
    </location>
</feature>
<dbReference type="PROSITE" id="PS50977">
    <property type="entry name" value="HTH_TETR_2"/>
    <property type="match status" value="1"/>
</dbReference>
<dbReference type="GO" id="GO:0006355">
    <property type="term" value="P:regulation of DNA-templated transcription"/>
    <property type="evidence" value="ECO:0007669"/>
    <property type="project" value="UniProtKB-ARBA"/>
</dbReference>
<organism evidence="4 5">
    <name type="scientific">Metabacillus indicus</name>
    <name type="common">Bacillus indicus</name>
    <dbReference type="NCBI Taxonomy" id="246786"/>
    <lineage>
        <taxon>Bacteria</taxon>
        <taxon>Bacillati</taxon>
        <taxon>Bacillota</taxon>
        <taxon>Bacilli</taxon>
        <taxon>Bacillales</taxon>
        <taxon>Bacillaceae</taxon>
        <taxon>Metabacillus</taxon>
    </lineage>
</organism>
<dbReference type="EMBL" id="JNVC02000003">
    <property type="protein sequence ID" value="KEZ53155.1"/>
    <property type="molecule type" value="Genomic_DNA"/>
</dbReference>
<dbReference type="PROSITE" id="PS01081">
    <property type="entry name" value="HTH_TETR_1"/>
    <property type="match status" value="1"/>
</dbReference>
<accession>A0A084H0P3</accession>
<keyword evidence="5" id="KW-1185">Reference proteome</keyword>
<dbReference type="SUPFAM" id="SSF46689">
    <property type="entry name" value="Homeodomain-like"/>
    <property type="match status" value="1"/>
</dbReference>
<proteinExistence type="predicted"/>
<evidence type="ECO:0000256" key="2">
    <source>
        <dbReference type="PROSITE-ProRule" id="PRU00335"/>
    </source>
</evidence>
<dbReference type="RefSeq" id="WP_029279072.1">
    <property type="nucleotide sequence ID" value="NZ_CP176757.1"/>
</dbReference>
<dbReference type="SUPFAM" id="SSF48498">
    <property type="entry name" value="Tetracyclin repressor-like, C-terminal domain"/>
    <property type="match status" value="1"/>
</dbReference>
<dbReference type="Gene3D" id="1.10.357.10">
    <property type="entry name" value="Tetracycline Repressor, domain 2"/>
    <property type="match status" value="1"/>
</dbReference>
<evidence type="ECO:0000259" key="3">
    <source>
        <dbReference type="PROSITE" id="PS50977"/>
    </source>
</evidence>
<dbReference type="Gene3D" id="1.10.10.60">
    <property type="entry name" value="Homeodomain-like"/>
    <property type="match status" value="1"/>
</dbReference>
<dbReference type="InterPro" id="IPR036271">
    <property type="entry name" value="Tet_transcr_reg_TetR-rel_C_sf"/>
</dbReference>
<dbReference type="PRINTS" id="PR00455">
    <property type="entry name" value="HTHTETR"/>
</dbReference>
<evidence type="ECO:0000256" key="1">
    <source>
        <dbReference type="ARBA" id="ARBA00023125"/>
    </source>
</evidence>
<dbReference type="NCBIfam" id="NF037937">
    <property type="entry name" value="septum_RefZ"/>
    <property type="match status" value="1"/>
</dbReference>
<protein>
    <submittedName>
        <fullName evidence="4">Transcriptional regulator</fullName>
    </submittedName>
</protein>
<name>A0A084H0P3_METID</name>
<dbReference type="Proteomes" id="UP000028549">
    <property type="component" value="Unassembled WGS sequence"/>
</dbReference>
<gene>
    <name evidence="4" type="ORF">GS18_0207590</name>
</gene>
<sequence length="214" mass="24856">MPVQPNASNQTKEKIIDAAVALFNTQGFNGTSVREIAKKANVNVAHISYYFNGKGGLLEYLVSKYYEGYLSVIETGYLRLSRETPKNCLLLLIGDILNYQHENRQLARFVLREVTLDSMLIREVMTTYLTKEKYFFKAILEEGIRSGQFRKAPMAHILVQLKSLLNMPYLQPQYMSEVLYIQTHESYFVKQYFHEIEIWIDHLLCDPSKKEAIV</sequence>
<dbReference type="PANTHER" id="PTHR30328:SF54">
    <property type="entry name" value="HTH-TYPE TRANSCRIPTIONAL REPRESSOR SCO4008"/>
    <property type="match status" value="1"/>
</dbReference>
<comment type="caution">
    <text evidence="4">The sequence shown here is derived from an EMBL/GenBank/DDBJ whole genome shotgun (WGS) entry which is preliminary data.</text>
</comment>
<dbReference type="AlphaFoldDB" id="A0A084H0P3"/>
<feature type="domain" description="HTH tetR-type" evidence="3">
    <location>
        <begin position="9"/>
        <end position="69"/>
    </location>
</feature>
<dbReference type="InterPro" id="IPR001647">
    <property type="entry name" value="HTH_TetR"/>
</dbReference>
<dbReference type="InterPro" id="IPR009057">
    <property type="entry name" value="Homeodomain-like_sf"/>
</dbReference>
<evidence type="ECO:0000313" key="5">
    <source>
        <dbReference type="Proteomes" id="UP000028549"/>
    </source>
</evidence>
<dbReference type="OrthoDB" id="9789566at2"/>
<dbReference type="Pfam" id="PF00440">
    <property type="entry name" value="TetR_N"/>
    <property type="match status" value="1"/>
</dbReference>
<dbReference type="GO" id="GO:0003677">
    <property type="term" value="F:DNA binding"/>
    <property type="evidence" value="ECO:0007669"/>
    <property type="project" value="UniProtKB-UniRule"/>
</dbReference>
<evidence type="ECO:0000313" key="4">
    <source>
        <dbReference type="EMBL" id="KEZ53155.1"/>
    </source>
</evidence>
<keyword evidence="1 2" id="KW-0238">DNA-binding</keyword>
<dbReference type="PANTHER" id="PTHR30328">
    <property type="entry name" value="TRANSCRIPTIONAL REPRESSOR"/>
    <property type="match status" value="1"/>
</dbReference>
<dbReference type="InterPro" id="IPR023772">
    <property type="entry name" value="DNA-bd_HTH_TetR-type_CS"/>
</dbReference>
<dbReference type="STRING" id="246786.GS18_0207590"/>
<reference evidence="4 5" key="1">
    <citation type="journal article" date="2005" name="Int. J. Syst. Evol. Microbiol.">
        <title>Bacillus cibi sp. nov., isolated from jeotgal, a traditional Korean fermented seafood.</title>
        <authorList>
            <person name="Yoon J.H."/>
            <person name="Lee C.H."/>
            <person name="Oh T.K."/>
        </authorList>
    </citation>
    <scope>NUCLEOTIDE SEQUENCE [LARGE SCALE GENOMIC DNA]</scope>
    <source>
        <strain evidence="4 5">DSM 16189</strain>
    </source>
</reference>